<accession>A0AAD8ERF3</accession>
<reference evidence="2" key="2">
    <citation type="submission" date="2023-05" db="EMBL/GenBank/DDBJ databases">
        <authorList>
            <person name="Fouks B."/>
        </authorList>
    </citation>
    <scope>NUCLEOTIDE SEQUENCE</scope>
    <source>
        <strain evidence="2">Stay&amp;Tobe</strain>
        <tissue evidence="2">Testes</tissue>
    </source>
</reference>
<name>A0AAD8ERF3_DIPPU</name>
<evidence type="ECO:0000313" key="2">
    <source>
        <dbReference type="EMBL" id="KAJ9599968.1"/>
    </source>
</evidence>
<proteinExistence type="predicted"/>
<feature type="transmembrane region" description="Helical" evidence="1">
    <location>
        <begin position="20"/>
        <end position="38"/>
    </location>
</feature>
<organism evidence="2 3">
    <name type="scientific">Diploptera punctata</name>
    <name type="common">Pacific beetle cockroach</name>
    <dbReference type="NCBI Taxonomy" id="6984"/>
    <lineage>
        <taxon>Eukaryota</taxon>
        <taxon>Metazoa</taxon>
        <taxon>Ecdysozoa</taxon>
        <taxon>Arthropoda</taxon>
        <taxon>Hexapoda</taxon>
        <taxon>Insecta</taxon>
        <taxon>Pterygota</taxon>
        <taxon>Neoptera</taxon>
        <taxon>Polyneoptera</taxon>
        <taxon>Dictyoptera</taxon>
        <taxon>Blattodea</taxon>
        <taxon>Blaberoidea</taxon>
        <taxon>Blaberidae</taxon>
        <taxon>Diplopterinae</taxon>
        <taxon>Diploptera</taxon>
    </lineage>
</organism>
<keyword evidence="1" id="KW-0472">Membrane</keyword>
<reference evidence="2" key="1">
    <citation type="journal article" date="2023" name="IScience">
        <title>Live-bearing cockroach genome reveals convergent evolutionary mechanisms linked to viviparity in insects and beyond.</title>
        <authorList>
            <person name="Fouks B."/>
            <person name="Harrison M.C."/>
            <person name="Mikhailova A.A."/>
            <person name="Marchal E."/>
            <person name="English S."/>
            <person name="Carruthers M."/>
            <person name="Jennings E.C."/>
            <person name="Chiamaka E.L."/>
            <person name="Frigard R.A."/>
            <person name="Pippel M."/>
            <person name="Attardo G.M."/>
            <person name="Benoit J.B."/>
            <person name="Bornberg-Bauer E."/>
            <person name="Tobe S.S."/>
        </authorList>
    </citation>
    <scope>NUCLEOTIDE SEQUENCE</scope>
    <source>
        <strain evidence="2">Stay&amp;Tobe</strain>
    </source>
</reference>
<comment type="caution">
    <text evidence="2">The sequence shown here is derived from an EMBL/GenBank/DDBJ whole genome shotgun (WGS) entry which is preliminary data.</text>
</comment>
<keyword evidence="3" id="KW-1185">Reference proteome</keyword>
<feature type="non-terminal residue" evidence="2">
    <location>
        <position position="87"/>
    </location>
</feature>
<evidence type="ECO:0000313" key="3">
    <source>
        <dbReference type="Proteomes" id="UP001233999"/>
    </source>
</evidence>
<keyword evidence="1" id="KW-1133">Transmembrane helix</keyword>
<evidence type="ECO:0000256" key="1">
    <source>
        <dbReference type="SAM" id="Phobius"/>
    </source>
</evidence>
<keyword evidence="1" id="KW-0812">Transmembrane</keyword>
<dbReference type="AlphaFoldDB" id="A0AAD8ERF3"/>
<gene>
    <name evidence="2" type="ORF">L9F63_009730</name>
</gene>
<sequence>FIFRLLLMECLPLSLLNPWGFQSNAIFFVILFIFRTFIRKSVRNHSDLLQYNRFCMAVLIFYVCEIKVSADKRFTNYEKRINIAMAM</sequence>
<feature type="non-terminal residue" evidence="2">
    <location>
        <position position="1"/>
    </location>
</feature>
<dbReference type="EMBL" id="JASPKZ010000462">
    <property type="protein sequence ID" value="KAJ9599968.1"/>
    <property type="molecule type" value="Genomic_DNA"/>
</dbReference>
<protein>
    <submittedName>
        <fullName evidence="2">Uncharacterized protein</fullName>
    </submittedName>
</protein>
<dbReference type="Proteomes" id="UP001233999">
    <property type="component" value="Unassembled WGS sequence"/>
</dbReference>